<dbReference type="EMBL" id="CP071872">
    <property type="protein sequence ID" value="UNM13075.1"/>
    <property type="molecule type" value="Genomic_DNA"/>
</dbReference>
<name>A0ABY3WLQ9_9ACTN</name>
<keyword evidence="2" id="KW-1185">Reference proteome</keyword>
<evidence type="ECO:0000313" key="1">
    <source>
        <dbReference type="EMBL" id="UNM13075.1"/>
    </source>
</evidence>
<gene>
    <name evidence="1" type="ORF">J4032_17600</name>
</gene>
<proteinExistence type="predicted"/>
<organism evidence="1 2">
    <name type="scientific">Streptomyces formicae</name>
    <dbReference type="NCBI Taxonomy" id="1616117"/>
    <lineage>
        <taxon>Bacteria</taxon>
        <taxon>Bacillati</taxon>
        <taxon>Actinomycetota</taxon>
        <taxon>Actinomycetes</taxon>
        <taxon>Kitasatosporales</taxon>
        <taxon>Streptomycetaceae</taxon>
        <taxon>Streptomyces</taxon>
    </lineage>
</organism>
<sequence>MPSSLYSFNPAFAEITPPGAVRRLLRRRHGTDIGFDPADEAFSAMLALAVLPPAGTPAERQFVAAVVRQVESARRGSRFAFFPGVPAFPADTDCTAVAAGALFEHGLMPRSRLLTAAQELVRSAARTGGEMANGPLHEGVFLVYWDDGAEPRARPRGRKHDAVASANVIATVHLATGHTDASLATLAYLRRHLTSGDYLMGTRYYPSPAAFVHAAARVCLRCEHCAGQLAGPLTTALSRAEPKAALDLALLAIAANHLGLTGLAPWREQLAAQQRQDGSWPPSGYFRMGRVPLWFGSPHLTTVFAIRALYEEMS</sequence>
<reference evidence="1 2" key="1">
    <citation type="submission" date="2021-03" db="EMBL/GenBank/DDBJ databases">
        <title>Complete genome of Streptomyces formicae strain 1H-GS9 (DSM 100524).</title>
        <authorList>
            <person name="Atanasov K.E."/>
            <person name="Altabella T."/>
            <person name="Ferrer A."/>
        </authorList>
    </citation>
    <scope>NUCLEOTIDE SEQUENCE [LARGE SCALE GENOMIC DNA]</scope>
    <source>
        <strain evidence="1 2">1H-GS9</strain>
    </source>
</reference>
<dbReference type="Proteomes" id="UP000828924">
    <property type="component" value="Chromosome"/>
</dbReference>
<evidence type="ECO:0000313" key="2">
    <source>
        <dbReference type="Proteomes" id="UP000828924"/>
    </source>
</evidence>
<accession>A0ABY3WLQ9</accession>
<protein>
    <recommendedName>
        <fullName evidence="3">Squalene cyclase C-terminal domain-containing protein</fullName>
    </recommendedName>
</protein>
<evidence type="ECO:0008006" key="3">
    <source>
        <dbReference type="Google" id="ProtNLM"/>
    </source>
</evidence>
<dbReference type="RefSeq" id="WP_242331794.1">
    <property type="nucleotide sequence ID" value="NZ_CP071872.1"/>
</dbReference>